<dbReference type="Gene3D" id="3.90.226.10">
    <property type="entry name" value="2-enoyl-CoA Hydratase, Chain A, domain 1"/>
    <property type="match status" value="1"/>
</dbReference>
<protein>
    <submittedName>
        <fullName evidence="2">Enoyl-CoA delta isomerase 2, peroxisomal</fullName>
    </submittedName>
</protein>
<evidence type="ECO:0000256" key="1">
    <source>
        <dbReference type="SAM" id="Phobius"/>
    </source>
</evidence>
<accession>A0A6A3AIC2</accession>
<dbReference type="SUPFAM" id="SSF52096">
    <property type="entry name" value="ClpP/crotonase"/>
    <property type="match status" value="1"/>
</dbReference>
<keyword evidence="2" id="KW-0413">Isomerase</keyword>
<keyword evidence="1" id="KW-1133">Transmembrane helix</keyword>
<comment type="caution">
    <text evidence="2">The sequence shown here is derived from an EMBL/GenBank/DDBJ whole genome shotgun (WGS) entry which is preliminary data.</text>
</comment>
<evidence type="ECO:0000313" key="3">
    <source>
        <dbReference type="Proteomes" id="UP000436088"/>
    </source>
</evidence>
<dbReference type="Proteomes" id="UP000436088">
    <property type="component" value="Unassembled WGS sequence"/>
</dbReference>
<dbReference type="AlphaFoldDB" id="A0A6A3AIC2"/>
<organism evidence="2 3">
    <name type="scientific">Hibiscus syriacus</name>
    <name type="common">Rose of Sharon</name>
    <dbReference type="NCBI Taxonomy" id="106335"/>
    <lineage>
        <taxon>Eukaryota</taxon>
        <taxon>Viridiplantae</taxon>
        <taxon>Streptophyta</taxon>
        <taxon>Embryophyta</taxon>
        <taxon>Tracheophyta</taxon>
        <taxon>Spermatophyta</taxon>
        <taxon>Magnoliopsida</taxon>
        <taxon>eudicotyledons</taxon>
        <taxon>Gunneridae</taxon>
        <taxon>Pentapetalae</taxon>
        <taxon>rosids</taxon>
        <taxon>malvids</taxon>
        <taxon>Malvales</taxon>
        <taxon>Malvaceae</taxon>
        <taxon>Malvoideae</taxon>
        <taxon>Hibiscus</taxon>
    </lineage>
</organism>
<keyword evidence="3" id="KW-1185">Reference proteome</keyword>
<evidence type="ECO:0000313" key="2">
    <source>
        <dbReference type="EMBL" id="KAE8703045.1"/>
    </source>
</evidence>
<dbReference type="GO" id="GO:0016853">
    <property type="term" value="F:isomerase activity"/>
    <property type="evidence" value="ECO:0007669"/>
    <property type="project" value="UniProtKB-KW"/>
</dbReference>
<name>A0A6A3AIC2_HIBSY</name>
<keyword evidence="1" id="KW-0472">Membrane</keyword>
<proteinExistence type="predicted"/>
<feature type="transmembrane region" description="Helical" evidence="1">
    <location>
        <begin position="20"/>
        <end position="43"/>
    </location>
</feature>
<sequence>MVESFKPVVAALLSLPMPTIASLTCHASAAGFVLALCHDYIIMRRDRGREDRRRLGSPRFFSAGGEDEGVRGGEERVVQAAYDGETEVRAASMRMTEELAKRKWDGEVYAEIRKGLFPQLSAIVGLGLKTIATPKL</sequence>
<reference evidence="2" key="1">
    <citation type="submission" date="2019-09" db="EMBL/GenBank/DDBJ databases">
        <title>Draft genome information of white flower Hibiscus syriacus.</title>
        <authorList>
            <person name="Kim Y.-M."/>
        </authorList>
    </citation>
    <scope>NUCLEOTIDE SEQUENCE [LARGE SCALE GENOMIC DNA]</scope>
    <source>
        <strain evidence="2">YM2019G1</strain>
    </source>
</reference>
<dbReference type="EMBL" id="VEPZ02001002">
    <property type="protein sequence ID" value="KAE8703045.1"/>
    <property type="molecule type" value="Genomic_DNA"/>
</dbReference>
<gene>
    <name evidence="2" type="ORF">F3Y22_tig00110474pilonHSYRG00015</name>
</gene>
<keyword evidence="1" id="KW-0812">Transmembrane</keyword>
<dbReference type="InterPro" id="IPR029045">
    <property type="entry name" value="ClpP/crotonase-like_dom_sf"/>
</dbReference>